<dbReference type="SUPFAM" id="SSF89082">
    <property type="entry name" value="Antibiotic binding domain of TipA-like multidrug resistance regulators"/>
    <property type="match status" value="1"/>
</dbReference>
<dbReference type="InterPro" id="IPR036244">
    <property type="entry name" value="TipA-like_antibiotic-bd"/>
</dbReference>
<dbReference type="Gene3D" id="1.10.1660.10">
    <property type="match status" value="1"/>
</dbReference>
<organism evidence="4 5">
    <name type="scientific">Arthrobacter parietis</name>
    <dbReference type="NCBI Taxonomy" id="271434"/>
    <lineage>
        <taxon>Bacteria</taxon>
        <taxon>Bacillati</taxon>
        <taxon>Actinomycetota</taxon>
        <taxon>Actinomycetes</taxon>
        <taxon>Micrococcales</taxon>
        <taxon>Micrococcaceae</taxon>
        <taxon>Arthrobacter</taxon>
    </lineage>
</organism>
<evidence type="ECO:0000256" key="1">
    <source>
        <dbReference type="ARBA" id="ARBA00023125"/>
    </source>
</evidence>
<dbReference type="SUPFAM" id="SSF46955">
    <property type="entry name" value="Putative DNA-binding domain"/>
    <property type="match status" value="1"/>
</dbReference>
<dbReference type="Pfam" id="PF07739">
    <property type="entry name" value="TipAS"/>
    <property type="match status" value="1"/>
</dbReference>
<dbReference type="InterPro" id="IPR047057">
    <property type="entry name" value="MerR_fam"/>
</dbReference>
<feature type="region of interest" description="Disordered" evidence="2">
    <location>
        <begin position="242"/>
        <end position="261"/>
    </location>
</feature>
<reference evidence="5" key="1">
    <citation type="journal article" date="2019" name="Int. J. Syst. Evol. Microbiol.">
        <title>The Global Catalogue of Microorganisms (GCM) 10K type strain sequencing project: providing services to taxonomists for standard genome sequencing and annotation.</title>
        <authorList>
            <consortium name="The Broad Institute Genomics Platform"/>
            <consortium name="The Broad Institute Genome Sequencing Center for Infectious Disease"/>
            <person name="Wu L."/>
            <person name="Ma J."/>
        </authorList>
    </citation>
    <scope>NUCLEOTIDE SEQUENCE [LARGE SCALE GENOMIC DNA]</scope>
    <source>
        <strain evidence="5">JCM 14917</strain>
    </source>
</reference>
<dbReference type="Pfam" id="PF13411">
    <property type="entry name" value="MerR_1"/>
    <property type="match status" value="1"/>
</dbReference>
<keyword evidence="5" id="KW-1185">Reference proteome</keyword>
<sequence length="303" mass="33483">MHIPDCKIDGAGNELFLSDAHSRTLHPAIDLDASSTYTVRERRTEEHMDRSIQDVARLVGTTSRTLRHYDRLGLLPPSRVGSNGYRYYDDGALVRLQRILLLRDLGLGLPAIAEVLDREAEPAHALHKHLELLRQEQERLARQIASVSLTIKQLEGGGQLMAENMFNGFDHTQYKDEVEQRWGKEAYASGDRWWTGMSDAERAGWKARSAQLGADWTSAAEQGVAADSAEAQELARRHYEWLAGVPGPPSSGSGSSGNGPSKEYVTGLGDMYVADDRFGANYGGRKGAELVRDALKIFAGRHL</sequence>
<dbReference type="InterPro" id="IPR009061">
    <property type="entry name" value="DNA-bd_dom_put_sf"/>
</dbReference>
<dbReference type="CDD" id="cd01106">
    <property type="entry name" value="HTH_TipAL-Mta"/>
    <property type="match status" value="1"/>
</dbReference>
<dbReference type="InterPro" id="IPR000551">
    <property type="entry name" value="MerR-type_HTH_dom"/>
</dbReference>
<evidence type="ECO:0000313" key="4">
    <source>
        <dbReference type="EMBL" id="GAA2173736.1"/>
    </source>
</evidence>
<keyword evidence="1" id="KW-0238">DNA-binding</keyword>
<comment type="caution">
    <text evidence="4">The sequence shown here is derived from an EMBL/GenBank/DDBJ whole genome shotgun (WGS) entry which is preliminary data.</text>
</comment>
<dbReference type="Gene3D" id="1.10.490.50">
    <property type="entry name" value="Antibiotic binding domain of TipA-like multidrug resistance regulators"/>
    <property type="match status" value="1"/>
</dbReference>
<dbReference type="Proteomes" id="UP001500974">
    <property type="component" value="Unassembled WGS sequence"/>
</dbReference>
<dbReference type="EMBL" id="BAAAON010000001">
    <property type="protein sequence ID" value="GAA2173736.1"/>
    <property type="molecule type" value="Genomic_DNA"/>
</dbReference>
<gene>
    <name evidence="4" type="ORF">GCM10009784_09270</name>
</gene>
<evidence type="ECO:0000256" key="2">
    <source>
        <dbReference type="SAM" id="MobiDB-lite"/>
    </source>
</evidence>
<evidence type="ECO:0000259" key="3">
    <source>
        <dbReference type="PROSITE" id="PS50937"/>
    </source>
</evidence>
<dbReference type="SMART" id="SM00422">
    <property type="entry name" value="HTH_MERR"/>
    <property type="match status" value="1"/>
</dbReference>
<feature type="domain" description="HTH merR-type" evidence="3">
    <location>
        <begin position="51"/>
        <end position="118"/>
    </location>
</feature>
<proteinExistence type="predicted"/>
<dbReference type="PANTHER" id="PTHR30204:SF97">
    <property type="entry name" value="MERR FAMILY REGULATORY PROTEIN"/>
    <property type="match status" value="1"/>
</dbReference>
<protein>
    <submittedName>
        <fullName evidence="4">TipAS antibiotic-recognition domain-containing protein</fullName>
    </submittedName>
</protein>
<feature type="compositionally biased region" description="Low complexity" evidence="2">
    <location>
        <begin position="250"/>
        <end position="261"/>
    </location>
</feature>
<dbReference type="PROSITE" id="PS50937">
    <property type="entry name" value="HTH_MERR_2"/>
    <property type="match status" value="1"/>
</dbReference>
<dbReference type="PANTHER" id="PTHR30204">
    <property type="entry name" value="REDOX-CYCLING DRUG-SENSING TRANSCRIPTIONAL ACTIVATOR SOXR"/>
    <property type="match status" value="1"/>
</dbReference>
<accession>A0ABP5MGM8</accession>
<name>A0ABP5MGM8_9MICC</name>
<evidence type="ECO:0000313" key="5">
    <source>
        <dbReference type="Proteomes" id="UP001500974"/>
    </source>
</evidence>
<dbReference type="InterPro" id="IPR012925">
    <property type="entry name" value="TipAS_dom"/>
</dbReference>